<comment type="similarity">
    <text evidence="2">Belongs to the outer membrane factor (OMF) (TC 1.B.17) family.</text>
</comment>
<dbReference type="SUPFAM" id="SSF56954">
    <property type="entry name" value="Outer membrane efflux proteins (OEP)"/>
    <property type="match status" value="1"/>
</dbReference>
<feature type="signal peptide" evidence="10">
    <location>
        <begin position="1"/>
        <end position="21"/>
    </location>
</feature>
<feature type="domain" description="SPOR" evidence="11">
    <location>
        <begin position="492"/>
        <end position="569"/>
    </location>
</feature>
<evidence type="ECO:0000256" key="10">
    <source>
        <dbReference type="SAM" id="SignalP"/>
    </source>
</evidence>
<evidence type="ECO:0000256" key="7">
    <source>
        <dbReference type="ARBA" id="ARBA00023237"/>
    </source>
</evidence>
<dbReference type="Gene3D" id="1.20.1600.10">
    <property type="entry name" value="Outer membrane efflux proteins (OEP)"/>
    <property type="match status" value="1"/>
</dbReference>
<evidence type="ECO:0000313" key="12">
    <source>
        <dbReference type="EMBL" id="TRO83328.1"/>
    </source>
</evidence>
<feature type="region of interest" description="Disordered" evidence="9">
    <location>
        <begin position="449"/>
        <end position="479"/>
    </location>
</feature>
<evidence type="ECO:0000256" key="1">
    <source>
        <dbReference type="ARBA" id="ARBA00004442"/>
    </source>
</evidence>
<feature type="compositionally biased region" description="Pro residues" evidence="9">
    <location>
        <begin position="451"/>
        <end position="474"/>
    </location>
</feature>
<gene>
    <name evidence="12" type="ORF">FL622_04390</name>
</gene>
<dbReference type="AlphaFoldDB" id="A0A550JJF5"/>
<keyword evidence="8" id="KW-0175">Coiled coil</keyword>
<evidence type="ECO:0000256" key="3">
    <source>
        <dbReference type="ARBA" id="ARBA00022448"/>
    </source>
</evidence>
<keyword evidence="5" id="KW-0812">Transmembrane</keyword>
<keyword evidence="3" id="KW-0813">Transport</keyword>
<dbReference type="EMBL" id="VJVV01000002">
    <property type="protein sequence ID" value="TRO83328.1"/>
    <property type="molecule type" value="Genomic_DNA"/>
</dbReference>
<accession>A0A550JJF5</accession>
<evidence type="ECO:0000259" key="11">
    <source>
        <dbReference type="PROSITE" id="PS51724"/>
    </source>
</evidence>
<comment type="subcellular location">
    <subcellularLocation>
        <location evidence="1">Cell outer membrane</location>
    </subcellularLocation>
</comment>
<evidence type="ECO:0000256" key="9">
    <source>
        <dbReference type="SAM" id="MobiDB-lite"/>
    </source>
</evidence>
<dbReference type="InterPro" id="IPR007730">
    <property type="entry name" value="SPOR-like_dom"/>
</dbReference>
<sequence>MQRMTARALLILLFTALPVSAMELGLEDCLRLSVENDREIKAAQAREEARGEEVSAARKNFLPELRMNASYTLLDRPPRVIIDADSFGPGFPTQDVNLYGDRRFRSASLVLEQPLYRGGALHQELERSQRLAAQSRYETKRRTELVRRDAEEFFLRTLNAQLQRESLDKALESQREQLRMLRERRNEGYAQEEDLLRRQSELAFAEAEAQRARIREKVAVDRLKNALYLDKSTTLSLREPRHYQRPKVTDDGTALTASTSRSDSLALEQQVLAADSEVRKARARLYPEISLFGQYTRQDDNNLDRDEVWSTGAVLEWTIFEWGKNLAEIRRAQAERLRLTHQRAAHTRGISDEVDELWGKVREKALLVDAWELKTRLNRTSLKRVRAEFNEGQSTLADVLAREAELLDAYYEYRREINELGVDLAYLRAALGSPLDAWLEEREILPLEEQPQPPAPTTMSLPPPIPAIPEPEIPPRAQAPLSLPASPVAMAHERTPGHSIQLGAFTDPANAQALRNRAGAAFPKHQVDITRIDGTYKVLIAGIEDREQARALLPVIRRKLTIDGFLPRSDP</sequence>
<dbReference type="Gene3D" id="3.30.70.1070">
    <property type="entry name" value="Sporulation related repeat"/>
    <property type="match status" value="1"/>
</dbReference>
<dbReference type="GO" id="GO:0009279">
    <property type="term" value="C:cell outer membrane"/>
    <property type="evidence" value="ECO:0007669"/>
    <property type="project" value="UniProtKB-SubCell"/>
</dbReference>
<keyword evidence="10" id="KW-0732">Signal</keyword>
<dbReference type="OrthoDB" id="9807612at2"/>
<keyword evidence="13" id="KW-1185">Reference proteome</keyword>
<evidence type="ECO:0000256" key="2">
    <source>
        <dbReference type="ARBA" id="ARBA00007613"/>
    </source>
</evidence>
<dbReference type="InterPro" id="IPR036680">
    <property type="entry name" value="SPOR-like_sf"/>
</dbReference>
<dbReference type="GO" id="GO:0015562">
    <property type="term" value="F:efflux transmembrane transporter activity"/>
    <property type="evidence" value="ECO:0007669"/>
    <property type="project" value="InterPro"/>
</dbReference>
<organism evidence="12 13">
    <name type="scientific">Trichloromonas acetexigens</name>
    <dbReference type="NCBI Taxonomy" id="38815"/>
    <lineage>
        <taxon>Bacteria</taxon>
        <taxon>Pseudomonadati</taxon>
        <taxon>Thermodesulfobacteriota</taxon>
        <taxon>Desulfuromonadia</taxon>
        <taxon>Desulfuromonadales</taxon>
        <taxon>Trichloromonadaceae</taxon>
        <taxon>Trichloromonas</taxon>
    </lineage>
</organism>
<evidence type="ECO:0000313" key="13">
    <source>
        <dbReference type="Proteomes" id="UP000317155"/>
    </source>
</evidence>
<dbReference type="Pfam" id="PF05036">
    <property type="entry name" value="SPOR"/>
    <property type="match status" value="1"/>
</dbReference>
<dbReference type="InterPro" id="IPR003423">
    <property type="entry name" value="OMP_efflux"/>
</dbReference>
<keyword evidence="7" id="KW-0998">Cell outer membrane</keyword>
<dbReference type="PROSITE" id="PS51724">
    <property type="entry name" value="SPOR"/>
    <property type="match status" value="1"/>
</dbReference>
<dbReference type="Pfam" id="PF02321">
    <property type="entry name" value="OEP"/>
    <property type="match status" value="2"/>
</dbReference>
<dbReference type="GO" id="GO:0015288">
    <property type="term" value="F:porin activity"/>
    <property type="evidence" value="ECO:0007669"/>
    <property type="project" value="TreeGrafter"/>
</dbReference>
<keyword evidence="4" id="KW-1134">Transmembrane beta strand</keyword>
<comment type="caution">
    <text evidence="12">The sequence shown here is derived from an EMBL/GenBank/DDBJ whole genome shotgun (WGS) entry which is preliminary data.</text>
</comment>
<dbReference type="Proteomes" id="UP000317155">
    <property type="component" value="Unassembled WGS sequence"/>
</dbReference>
<dbReference type="RefSeq" id="WP_092056225.1">
    <property type="nucleotide sequence ID" value="NZ_FOJJ01000012.1"/>
</dbReference>
<dbReference type="GO" id="GO:1990281">
    <property type="term" value="C:efflux pump complex"/>
    <property type="evidence" value="ECO:0007669"/>
    <property type="project" value="TreeGrafter"/>
</dbReference>
<keyword evidence="6" id="KW-0472">Membrane</keyword>
<feature type="coiled-coil region" evidence="8">
    <location>
        <begin position="164"/>
        <end position="217"/>
    </location>
</feature>
<dbReference type="PANTHER" id="PTHR30026">
    <property type="entry name" value="OUTER MEMBRANE PROTEIN TOLC"/>
    <property type="match status" value="1"/>
</dbReference>
<dbReference type="InterPro" id="IPR051906">
    <property type="entry name" value="TolC-like"/>
</dbReference>
<dbReference type="GO" id="GO:0042834">
    <property type="term" value="F:peptidoglycan binding"/>
    <property type="evidence" value="ECO:0007669"/>
    <property type="project" value="InterPro"/>
</dbReference>
<name>A0A550JJF5_9BACT</name>
<evidence type="ECO:0000256" key="8">
    <source>
        <dbReference type="SAM" id="Coils"/>
    </source>
</evidence>
<evidence type="ECO:0000256" key="6">
    <source>
        <dbReference type="ARBA" id="ARBA00023136"/>
    </source>
</evidence>
<dbReference type="SUPFAM" id="SSF110997">
    <property type="entry name" value="Sporulation related repeat"/>
    <property type="match status" value="1"/>
</dbReference>
<dbReference type="PANTHER" id="PTHR30026:SF20">
    <property type="entry name" value="OUTER MEMBRANE PROTEIN TOLC"/>
    <property type="match status" value="1"/>
</dbReference>
<protein>
    <recommendedName>
        <fullName evidence="11">SPOR domain-containing protein</fullName>
    </recommendedName>
</protein>
<evidence type="ECO:0000256" key="5">
    <source>
        <dbReference type="ARBA" id="ARBA00022692"/>
    </source>
</evidence>
<evidence type="ECO:0000256" key="4">
    <source>
        <dbReference type="ARBA" id="ARBA00022452"/>
    </source>
</evidence>
<reference evidence="12 13" key="1">
    <citation type="submission" date="2019-07" db="EMBL/GenBank/DDBJ databases">
        <title>Insights of Desulfuromonas acetexigens electromicrobiology.</title>
        <authorList>
            <person name="Katuri K."/>
            <person name="Sapireddy V."/>
            <person name="Shaw D.R."/>
            <person name="Saikaly P."/>
        </authorList>
    </citation>
    <scope>NUCLEOTIDE SEQUENCE [LARGE SCALE GENOMIC DNA]</scope>
    <source>
        <strain evidence="12 13">2873</strain>
    </source>
</reference>
<proteinExistence type="inferred from homology"/>
<feature type="chain" id="PRO_5022180080" description="SPOR domain-containing protein" evidence="10">
    <location>
        <begin position="22"/>
        <end position="571"/>
    </location>
</feature>